<protein>
    <submittedName>
        <fullName evidence="1">Uncharacterized protein</fullName>
    </submittedName>
</protein>
<keyword evidence="2" id="KW-1185">Reference proteome</keyword>
<gene>
    <name evidence="1" type="ORF">AAK873_02895</name>
</gene>
<reference evidence="1 2" key="1">
    <citation type="submission" date="2024-03" db="EMBL/GenBank/DDBJ databases">
        <title>Mouse gut bacterial collection (mGBC) of GemPharmatech.</title>
        <authorList>
            <person name="He Y."/>
            <person name="Dong L."/>
            <person name="Wu D."/>
            <person name="Gao X."/>
            <person name="Lin Z."/>
        </authorList>
    </citation>
    <scope>NUCLEOTIDE SEQUENCE [LARGE SCALE GENOMIC DNA]</scope>
    <source>
        <strain evidence="1 2">54-13</strain>
    </source>
</reference>
<sequence length="146" mass="16683">MNKWQKIAGIIAFGAIGICFGCNRSIDYTDGERVVYSDLPKEVQDTLIWWGEHTIISIDDTVYVELPDIICYKSDYSFLRSTFGPWIISRRIKRNSDGREWRFSGRINIPTPIVAIGDTIYIPSEYNLVVSAGVDSNAVFIRQILR</sequence>
<name>A0ABV4CWE7_9BACT</name>
<proteinExistence type="predicted"/>
<comment type="caution">
    <text evidence="1">The sequence shown here is derived from an EMBL/GenBank/DDBJ whole genome shotgun (WGS) entry which is preliminary data.</text>
</comment>
<dbReference type="EMBL" id="JBCLPP010000005">
    <property type="protein sequence ID" value="MEY8244565.1"/>
    <property type="molecule type" value="Genomic_DNA"/>
</dbReference>
<accession>A0ABV4CWE7</accession>
<dbReference type="RefSeq" id="WP_121698428.1">
    <property type="nucleotide sequence ID" value="NZ_JBCLPP010000005.1"/>
</dbReference>
<evidence type="ECO:0000313" key="1">
    <source>
        <dbReference type="EMBL" id="MEY8244565.1"/>
    </source>
</evidence>
<organism evidence="1 2">
    <name type="scientific">Heminiphilus faecis</name>
    <dbReference type="NCBI Taxonomy" id="2601703"/>
    <lineage>
        <taxon>Bacteria</taxon>
        <taxon>Pseudomonadati</taxon>
        <taxon>Bacteroidota</taxon>
        <taxon>Bacteroidia</taxon>
        <taxon>Bacteroidales</taxon>
        <taxon>Muribaculaceae</taxon>
        <taxon>Heminiphilus</taxon>
    </lineage>
</organism>
<evidence type="ECO:0000313" key="2">
    <source>
        <dbReference type="Proteomes" id="UP001565200"/>
    </source>
</evidence>
<dbReference type="Proteomes" id="UP001565200">
    <property type="component" value="Unassembled WGS sequence"/>
</dbReference>